<gene>
    <name evidence="1" type="ORF">TRFO_35591</name>
</gene>
<name>A0A1J4JKH2_9EUKA</name>
<evidence type="ECO:0000313" key="1">
    <source>
        <dbReference type="EMBL" id="OHS98061.1"/>
    </source>
</evidence>
<dbReference type="AlphaFoldDB" id="A0A1J4JKH2"/>
<organism evidence="1 2">
    <name type="scientific">Tritrichomonas foetus</name>
    <dbReference type="NCBI Taxonomy" id="1144522"/>
    <lineage>
        <taxon>Eukaryota</taxon>
        <taxon>Metamonada</taxon>
        <taxon>Parabasalia</taxon>
        <taxon>Tritrichomonadida</taxon>
        <taxon>Tritrichomonadidae</taxon>
        <taxon>Tritrichomonas</taxon>
    </lineage>
</organism>
<protein>
    <submittedName>
        <fullName evidence="1">Uncharacterized protein</fullName>
    </submittedName>
</protein>
<proteinExistence type="predicted"/>
<dbReference type="EMBL" id="MLAK01001077">
    <property type="protein sequence ID" value="OHS98061.1"/>
    <property type="molecule type" value="Genomic_DNA"/>
</dbReference>
<comment type="caution">
    <text evidence="1">The sequence shown here is derived from an EMBL/GenBank/DDBJ whole genome shotgun (WGS) entry which is preliminary data.</text>
</comment>
<dbReference type="GeneID" id="94845051"/>
<reference evidence="1" key="1">
    <citation type="submission" date="2016-10" db="EMBL/GenBank/DDBJ databases">
        <authorList>
            <person name="Benchimol M."/>
            <person name="Almeida L.G."/>
            <person name="Vasconcelos A.T."/>
            <person name="Perreira-Neves A."/>
            <person name="Rosa I.A."/>
            <person name="Tasca T."/>
            <person name="Bogo M.R."/>
            <person name="de Souza W."/>
        </authorList>
    </citation>
    <scope>NUCLEOTIDE SEQUENCE [LARGE SCALE GENOMIC DNA]</scope>
    <source>
        <strain evidence="1">K</strain>
    </source>
</reference>
<dbReference type="VEuPathDB" id="TrichDB:TRFO_35591"/>
<evidence type="ECO:0000313" key="2">
    <source>
        <dbReference type="Proteomes" id="UP000179807"/>
    </source>
</evidence>
<accession>A0A1J4JKH2</accession>
<keyword evidence="2" id="KW-1185">Reference proteome</keyword>
<sequence length="383" mass="45244">MSISLESMSEYFVKIRGPFLLIPDKREKWRLPDYFFELTISDNIKPEVACTENSCLYLIYANNKKSCIFVQKYHFDVSHAKKIDDYKYQLELNEDQLEQSQCKSFTIKSFTVKSPIQLTHIFCSNTYLVVGYLQNASQQFWVITDTYQKTLENGRKYFNNDLKFPRDFSWSDKYLLIIDRKTCTEPIIDVFIIPEENPDPVNNPKDNTNNDSIKANTTITLPNDLAGLLFTLKDNILYVFRKNTYDDKKTEFRPQFSIYQINDFESLTSIESKLNYEQPLITHKQSENQINDSFFPIYFFEKDQYFYISEENSHFWQINKDGYLSRCTSKDEKMLQMFKHIGSSKFSASIQEKSLVLNKQSKFDHESLCDDDSDPILEALYNI</sequence>
<dbReference type="RefSeq" id="XP_068351198.1">
    <property type="nucleotide sequence ID" value="XM_068510347.1"/>
</dbReference>
<dbReference type="Proteomes" id="UP000179807">
    <property type="component" value="Unassembled WGS sequence"/>
</dbReference>